<evidence type="ECO:0000313" key="3">
    <source>
        <dbReference type="Proteomes" id="UP000827284"/>
    </source>
</evidence>
<dbReference type="AlphaFoldDB" id="A0A9P3HCY3"/>
<reference evidence="2" key="2">
    <citation type="journal article" date="2022" name="Microbiol. Resour. Announc.">
        <title>Whole-Genome Sequence of Entomortierella parvispora E1425, a Mucoromycotan Fungus Associated with Burkholderiaceae-Related Endosymbiotic Bacteria.</title>
        <authorList>
            <person name="Herlambang A."/>
            <person name="Guo Y."/>
            <person name="Takashima Y."/>
            <person name="Narisawa K."/>
            <person name="Ohta H."/>
            <person name="Nishizawa T."/>
        </authorList>
    </citation>
    <scope>NUCLEOTIDE SEQUENCE</scope>
    <source>
        <strain evidence="2">E1425</strain>
    </source>
</reference>
<feature type="region of interest" description="Disordered" evidence="1">
    <location>
        <begin position="88"/>
        <end position="121"/>
    </location>
</feature>
<evidence type="ECO:0000256" key="1">
    <source>
        <dbReference type="SAM" id="MobiDB-lite"/>
    </source>
</evidence>
<feature type="compositionally biased region" description="Polar residues" evidence="1">
    <location>
        <begin position="88"/>
        <end position="103"/>
    </location>
</feature>
<name>A0A9P3HCY3_9FUNG</name>
<evidence type="ECO:0000313" key="2">
    <source>
        <dbReference type="EMBL" id="GJJ74337.1"/>
    </source>
</evidence>
<comment type="caution">
    <text evidence="2">The sequence shown here is derived from an EMBL/GenBank/DDBJ whole genome shotgun (WGS) entry which is preliminary data.</text>
</comment>
<accession>A0A9P3HCY3</accession>
<dbReference type="EMBL" id="BQFW01000009">
    <property type="protein sequence ID" value="GJJ74337.1"/>
    <property type="molecule type" value="Genomic_DNA"/>
</dbReference>
<sequence length="185" mass="19833">MTAQQLRLGTASQQAGKLDTQRQLGAIAQQELNELRAYKRQAAKDLQRAKAGMENAFQRQAQLHAAALEAVAAESRVLRAQFAQFVATHSSTPPQGQVLVPSTQLPPIPSQASADLGTPQTATPKSFVFPSVITHTSASQSSGFLTTPEWPNSNPYNYPDSTPTPWPDSNQSGYPDSTPTTSSNV</sequence>
<dbReference type="Proteomes" id="UP000827284">
    <property type="component" value="Unassembled WGS sequence"/>
</dbReference>
<keyword evidence="3" id="KW-1185">Reference proteome</keyword>
<protein>
    <submittedName>
        <fullName evidence="2">Uncharacterized protein</fullName>
    </submittedName>
</protein>
<reference evidence="2" key="1">
    <citation type="submission" date="2021-11" db="EMBL/GenBank/DDBJ databases">
        <authorList>
            <person name="Herlambang A."/>
            <person name="Guo Y."/>
            <person name="Takashima Y."/>
            <person name="Nishizawa T."/>
        </authorList>
    </citation>
    <scope>NUCLEOTIDE SEQUENCE</scope>
    <source>
        <strain evidence="2">E1425</strain>
    </source>
</reference>
<proteinExistence type="predicted"/>
<organism evidence="2 3">
    <name type="scientific">Entomortierella parvispora</name>
    <dbReference type="NCBI Taxonomy" id="205924"/>
    <lineage>
        <taxon>Eukaryota</taxon>
        <taxon>Fungi</taxon>
        <taxon>Fungi incertae sedis</taxon>
        <taxon>Mucoromycota</taxon>
        <taxon>Mortierellomycotina</taxon>
        <taxon>Mortierellomycetes</taxon>
        <taxon>Mortierellales</taxon>
        <taxon>Mortierellaceae</taxon>
        <taxon>Entomortierella</taxon>
    </lineage>
</organism>
<gene>
    <name evidence="2" type="ORF">EMPS_06695</name>
</gene>
<feature type="compositionally biased region" description="Polar residues" evidence="1">
    <location>
        <begin position="110"/>
        <end position="121"/>
    </location>
</feature>
<feature type="region of interest" description="Disordered" evidence="1">
    <location>
        <begin position="138"/>
        <end position="185"/>
    </location>
</feature>